<feature type="region of interest" description="Disordered" evidence="1">
    <location>
        <begin position="139"/>
        <end position="171"/>
    </location>
</feature>
<evidence type="ECO:0000313" key="2">
    <source>
        <dbReference type="EMBL" id="KAG2248019.1"/>
    </source>
</evidence>
<feature type="region of interest" description="Disordered" evidence="1">
    <location>
        <begin position="1024"/>
        <end position="1054"/>
    </location>
</feature>
<gene>
    <name evidence="2" type="ORF">Bca52824_087647</name>
</gene>
<dbReference type="EMBL" id="JAAMPC010000017">
    <property type="protein sequence ID" value="KAG2248019.1"/>
    <property type="molecule type" value="Genomic_DNA"/>
</dbReference>
<feature type="region of interest" description="Disordered" evidence="1">
    <location>
        <begin position="189"/>
        <end position="221"/>
    </location>
</feature>
<comment type="caution">
    <text evidence="2">The sequence shown here is derived from an EMBL/GenBank/DDBJ whole genome shotgun (WGS) entry which is preliminary data.</text>
</comment>
<protein>
    <submittedName>
        <fullName evidence="2">Uncharacterized protein</fullName>
    </submittedName>
</protein>
<feature type="compositionally biased region" description="Low complexity" evidence="1">
    <location>
        <begin position="110"/>
        <end position="119"/>
    </location>
</feature>
<reference evidence="2 3" key="1">
    <citation type="submission" date="2020-02" db="EMBL/GenBank/DDBJ databases">
        <authorList>
            <person name="Ma Q."/>
            <person name="Huang Y."/>
            <person name="Song X."/>
            <person name="Pei D."/>
        </authorList>
    </citation>
    <scope>NUCLEOTIDE SEQUENCE [LARGE SCALE GENOMIC DNA]</scope>
    <source>
        <strain evidence="2">Sxm20200214</strain>
        <tissue evidence="2">Leaf</tissue>
    </source>
</reference>
<feature type="region of interest" description="Disordered" evidence="1">
    <location>
        <begin position="438"/>
        <end position="470"/>
    </location>
</feature>
<dbReference type="Proteomes" id="UP000886595">
    <property type="component" value="Unassembled WGS sequence"/>
</dbReference>
<feature type="compositionally biased region" description="Basic residues" evidence="1">
    <location>
        <begin position="636"/>
        <end position="648"/>
    </location>
</feature>
<feature type="region of interest" description="Disordered" evidence="1">
    <location>
        <begin position="488"/>
        <end position="520"/>
    </location>
</feature>
<dbReference type="PANTHER" id="PTHR21551:SF24">
    <property type="entry name" value="PROTEIN PAT1 HOMOLOG 2"/>
    <property type="match status" value="1"/>
</dbReference>
<feature type="compositionally biased region" description="Polar residues" evidence="1">
    <location>
        <begin position="708"/>
        <end position="721"/>
    </location>
</feature>
<feature type="compositionally biased region" description="Polar residues" evidence="1">
    <location>
        <begin position="488"/>
        <end position="504"/>
    </location>
</feature>
<dbReference type="GO" id="GO:0000290">
    <property type="term" value="P:deadenylation-dependent decapping of nuclear-transcribed mRNA"/>
    <property type="evidence" value="ECO:0007669"/>
    <property type="project" value="InterPro"/>
</dbReference>
<sequence>MERSDSRDLYYNLARASSSSNNNSTLFDASQYEFFGQSLEEVELGGLDDDDAASVLGHADDGDGYHLFDKREGAGLGSLSEMDDLATTFAKLNRVVSGPKHPGVIGDRGSGSFSRESSSATDWTQDNEFTSWLDQQTLEEQAHEPSWSSQPQQPSANSNSLHRTSSYPQQQAQLQHYNSEPIIVQESTFTSFPTPGNRSQISSPSHIHRAPSLPGSSQLNLPAPNSAFHLSGLSHGPPHYNSNLARYASCGPTLGNTVQPPHWVTDPGLLLHADLASAETISSSSQRYSPSSTAHAPPHRVKNCNLVRQAVLNSRAIAGNNNSTLFDASQYEFFGQSLEEVELGGLDDDDAASVLGHADDGDGYHLFDKREGAGLGSLSEMDDLATTFAKLNRVVSGPKHPGVIGDRGSGSFSRESSSATDWTQDNEFTSWLDQQTLEEQAHEPSWSSQPQQPSANSNSLHRTSSYPQQQAQLQHYNSEPIIVQESTFTSFPTPGNRSQISSPSHIHRAPSLPGSSQLNLPAPNSAFHLSGLSHGPPHYNSNLARYASCGPTLGNTVQPPHWVTDPGLLLHGDRSGLLHSLVQQQQQQLQLPPRNGFTSQQLISLQQRQSLAHLAALQSQLYSSCPSPSRQEVREHKHKPSHRSRKNRSGGGLSQQASLSSQKSETGLQFRSKYMTSEEIESILKMQHSNSHSSDPYVNDYYHQARLTKTSSGSRAKTQFCPSHLKDHQSRSSRNSSSSDQQQPQVHVDALGKITLPHVCRPRALLEVDSPPGSRHHLEQEPLVAARVTIEDAFGVLIDIVDLDRTLQCNRPQDGGSQLMRKRQLLLEGLATSLQLVDPFSKTGQKTKDDIKLLTKYLQLLVPGTEIARVVCMAVFRHLRFLFGAAASETVANLANAVTVCVQAMDLRALSGCLAAVVCSSEQPPLRPIGSPSGDGASVVLVSLLERAAEVVKNSNDGLWRASFDEFFSLLTKYCRSKYETIHGQKQENAAADVLEVAIKREMPAELLRASLRHTSEDQRNFLLNFGRKGSSPPVSELKTGARGGQVSSESVRA</sequence>
<keyword evidence="3" id="KW-1185">Reference proteome</keyword>
<feature type="compositionally biased region" description="Polar residues" evidence="1">
    <location>
        <begin position="460"/>
        <end position="470"/>
    </location>
</feature>
<dbReference type="InterPro" id="IPR039900">
    <property type="entry name" value="Pat1-like"/>
</dbReference>
<dbReference type="PANTHER" id="PTHR21551">
    <property type="entry name" value="TOPOISOMERASE II-ASSOCIATED PROTEIN PAT1"/>
    <property type="match status" value="1"/>
</dbReference>
<feature type="region of interest" description="Disordered" evidence="1">
    <location>
        <begin position="708"/>
        <end position="745"/>
    </location>
</feature>
<feature type="compositionally biased region" description="Low complexity" evidence="1">
    <location>
        <begin position="654"/>
        <end position="664"/>
    </location>
</feature>
<dbReference type="GO" id="GO:0000932">
    <property type="term" value="C:P-body"/>
    <property type="evidence" value="ECO:0007669"/>
    <property type="project" value="TreeGrafter"/>
</dbReference>
<name>A0A8X7PE64_BRACI</name>
<dbReference type="AlphaFoldDB" id="A0A8X7PE64"/>
<evidence type="ECO:0000256" key="1">
    <source>
        <dbReference type="SAM" id="MobiDB-lite"/>
    </source>
</evidence>
<feature type="compositionally biased region" description="Low complexity" evidence="1">
    <location>
        <begin position="732"/>
        <end position="745"/>
    </location>
</feature>
<feature type="region of interest" description="Disordered" evidence="1">
    <location>
        <begin position="96"/>
        <end position="126"/>
    </location>
</feature>
<feature type="region of interest" description="Disordered" evidence="1">
    <location>
        <begin position="623"/>
        <end position="669"/>
    </location>
</feature>
<feature type="compositionally biased region" description="Low complexity" evidence="1">
    <location>
        <begin position="409"/>
        <end position="418"/>
    </location>
</feature>
<dbReference type="GO" id="GO:0033962">
    <property type="term" value="P:P-body assembly"/>
    <property type="evidence" value="ECO:0007669"/>
    <property type="project" value="TreeGrafter"/>
</dbReference>
<accession>A0A8X7PE64</accession>
<dbReference type="GO" id="GO:0003723">
    <property type="term" value="F:RNA binding"/>
    <property type="evidence" value="ECO:0007669"/>
    <property type="project" value="TreeGrafter"/>
</dbReference>
<feature type="compositionally biased region" description="Polar residues" evidence="1">
    <location>
        <begin position="161"/>
        <end position="171"/>
    </location>
</feature>
<dbReference type="OrthoDB" id="74835at2759"/>
<feature type="compositionally biased region" description="Low complexity" evidence="1">
    <location>
        <begin position="145"/>
        <end position="160"/>
    </location>
</feature>
<proteinExistence type="predicted"/>
<evidence type="ECO:0000313" key="3">
    <source>
        <dbReference type="Proteomes" id="UP000886595"/>
    </source>
</evidence>
<organism evidence="2 3">
    <name type="scientific">Brassica carinata</name>
    <name type="common">Ethiopian mustard</name>
    <name type="synonym">Abyssinian cabbage</name>
    <dbReference type="NCBI Taxonomy" id="52824"/>
    <lineage>
        <taxon>Eukaryota</taxon>
        <taxon>Viridiplantae</taxon>
        <taxon>Streptophyta</taxon>
        <taxon>Embryophyta</taxon>
        <taxon>Tracheophyta</taxon>
        <taxon>Spermatophyta</taxon>
        <taxon>Magnoliopsida</taxon>
        <taxon>eudicotyledons</taxon>
        <taxon>Gunneridae</taxon>
        <taxon>Pentapetalae</taxon>
        <taxon>rosids</taxon>
        <taxon>malvids</taxon>
        <taxon>Brassicales</taxon>
        <taxon>Brassicaceae</taxon>
        <taxon>Brassiceae</taxon>
        <taxon>Brassica</taxon>
    </lineage>
</organism>
<feature type="region of interest" description="Disordered" evidence="1">
    <location>
        <begin position="395"/>
        <end position="425"/>
    </location>
</feature>
<feature type="compositionally biased region" description="Polar residues" evidence="1">
    <location>
        <begin position="189"/>
        <end position="205"/>
    </location>
</feature>
<feature type="compositionally biased region" description="Low complexity" evidence="1">
    <location>
        <begin position="444"/>
        <end position="459"/>
    </location>
</feature>